<dbReference type="InterPro" id="IPR036927">
    <property type="entry name" value="Cyt_c_oxase-like_su1_sf"/>
</dbReference>
<reference evidence="2 3" key="1">
    <citation type="journal article" date="2017" name="Int. J. Syst. Evol. Microbiol.">
        <title>Oleiagrimonas citrea sp. nov., a marine bacterium isolated from tidal flat sediment and emended description of the genus Oleiagrimonas Fang et al. 2015 and Oleiagrimonas soli.</title>
        <authorList>
            <person name="Yang S.H."/>
            <person name="Seo H.S."/>
            <person name="Seong C.N."/>
            <person name="Kwon K.K."/>
        </authorList>
    </citation>
    <scope>NUCLEOTIDE SEQUENCE [LARGE SCALE GENOMIC DNA]</scope>
    <source>
        <strain evidence="2 3">MEBiC09124</strain>
    </source>
</reference>
<proteinExistence type="predicted"/>
<accession>A0A846ZJW8</accession>
<feature type="transmembrane region" description="Helical" evidence="1">
    <location>
        <begin position="101"/>
        <end position="121"/>
    </location>
</feature>
<feature type="transmembrane region" description="Helical" evidence="1">
    <location>
        <begin position="39"/>
        <end position="59"/>
    </location>
</feature>
<sequence>MNYDRKFLLWALGFAVFGLCVGIYMAASKNHGQLVAHAHILLVGFVVSFIYAIIHKLWLTTPGRWIARIQFWLHIVCAALLSIGLLLLYGHVYPETVLEPILSLGSIGVLLGMLLMGVMVLRSSRAGTSAT</sequence>
<dbReference type="AlphaFoldDB" id="A0A846ZJW8"/>
<dbReference type="Proteomes" id="UP000541636">
    <property type="component" value="Unassembled WGS sequence"/>
</dbReference>
<comment type="caution">
    <text evidence="2">The sequence shown here is derived from an EMBL/GenBank/DDBJ whole genome shotgun (WGS) entry which is preliminary data.</text>
</comment>
<name>A0A846ZJW8_9GAMM</name>
<evidence type="ECO:0000313" key="3">
    <source>
        <dbReference type="Proteomes" id="UP000541636"/>
    </source>
</evidence>
<evidence type="ECO:0000256" key="1">
    <source>
        <dbReference type="SAM" id="Phobius"/>
    </source>
</evidence>
<dbReference type="EMBL" id="JAAZQD010000002">
    <property type="protein sequence ID" value="NKZ38484.1"/>
    <property type="molecule type" value="Genomic_DNA"/>
</dbReference>
<keyword evidence="1" id="KW-0812">Transmembrane</keyword>
<feature type="transmembrane region" description="Helical" evidence="1">
    <location>
        <begin position="7"/>
        <end position="27"/>
    </location>
</feature>
<organism evidence="2 3">
    <name type="scientific">Oleiagrimonas citrea</name>
    <dbReference type="NCBI Taxonomy" id="1665687"/>
    <lineage>
        <taxon>Bacteria</taxon>
        <taxon>Pseudomonadati</taxon>
        <taxon>Pseudomonadota</taxon>
        <taxon>Gammaproteobacteria</taxon>
        <taxon>Lysobacterales</taxon>
        <taxon>Rhodanobacteraceae</taxon>
        <taxon>Oleiagrimonas</taxon>
    </lineage>
</organism>
<keyword evidence="2" id="KW-0675">Receptor</keyword>
<protein>
    <submittedName>
        <fullName evidence="2">TonB-dependent receptor</fullName>
    </submittedName>
</protein>
<keyword evidence="3" id="KW-1185">Reference proteome</keyword>
<keyword evidence="1" id="KW-0472">Membrane</keyword>
<gene>
    <name evidence="2" type="ORF">HF690_05870</name>
</gene>
<dbReference type="Gene3D" id="1.20.210.10">
    <property type="entry name" value="Cytochrome c oxidase-like, subunit I domain"/>
    <property type="match status" value="1"/>
</dbReference>
<feature type="transmembrane region" description="Helical" evidence="1">
    <location>
        <begin position="71"/>
        <end position="89"/>
    </location>
</feature>
<evidence type="ECO:0000313" key="2">
    <source>
        <dbReference type="EMBL" id="NKZ38484.1"/>
    </source>
</evidence>
<keyword evidence="1" id="KW-1133">Transmembrane helix</keyword>
<dbReference type="RefSeq" id="WP_168608793.1">
    <property type="nucleotide sequence ID" value="NZ_JAAZQD010000002.1"/>
</dbReference>